<comment type="similarity">
    <text evidence="2">Belongs to the ABC transporter superfamily.</text>
</comment>
<dbReference type="InterPro" id="IPR003593">
    <property type="entry name" value="AAA+_ATPase"/>
</dbReference>
<keyword evidence="3" id="KW-0813">Transport</keyword>
<accession>A0A1Q8ZM50</accession>
<dbReference type="SUPFAM" id="SSF52540">
    <property type="entry name" value="P-loop containing nucleoside triphosphate hydrolases"/>
    <property type="match status" value="1"/>
</dbReference>
<protein>
    <submittedName>
        <fullName evidence="7">Peptide ABC transporter ATP-binding protein</fullName>
    </submittedName>
</protein>
<dbReference type="Pfam" id="PF00005">
    <property type="entry name" value="ABC_tran"/>
    <property type="match status" value="1"/>
</dbReference>
<feature type="domain" description="ABC transporter" evidence="6">
    <location>
        <begin position="5"/>
        <end position="255"/>
    </location>
</feature>
<evidence type="ECO:0000256" key="4">
    <source>
        <dbReference type="ARBA" id="ARBA00022741"/>
    </source>
</evidence>
<comment type="subcellular location">
    <subcellularLocation>
        <location evidence="1">Cell inner membrane</location>
        <topology evidence="1">Peripheral membrane protein</topology>
    </subcellularLocation>
</comment>
<name>A0A1Q8ZM50_9HYPH</name>
<evidence type="ECO:0000313" key="7">
    <source>
        <dbReference type="EMBL" id="OLP42976.1"/>
    </source>
</evidence>
<dbReference type="Pfam" id="PF08352">
    <property type="entry name" value="oligo_HPY"/>
    <property type="match status" value="1"/>
</dbReference>
<dbReference type="InterPro" id="IPR017871">
    <property type="entry name" value="ABC_transporter-like_CS"/>
</dbReference>
<dbReference type="InterPro" id="IPR013563">
    <property type="entry name" value="Oligopep_ABC_C"/>
</dbReference>
<gene>
    <name evidence="7" type="ORF">BJF95_13685</name>
</gene>
<dbReference type="PROSITE" id="PS50893">
    <property type="entry name" value="ABC_TRANSPORTER_2"/>
    <property type="match status" value="1"/>
</dbReference>
<dbReference type="InterPro" id="IPR003439">
    <property type="entry name" value="ABC_transporter-like_ATP-bd"/>
</dbReference>
<dbReference type="CDD" id="cd03257">
    <property type="entry name" value="ABC_NikE_OppD_transporters"/>
    <property type="match status" value="1"/>
</dbReference>
<comment type="caution">
    <text evidence="7">The sequence shown here is derived from an EMBL/GenBank/DDBJ whole genome shotgun (WGS) entry which is preliminary data.</text>
</comment>
<dbReference type="GO" id="GO:0005886">
    <property type="term" value="C:plasma membrane"/>
    <property type="evidence" value="ECO:0007669"/>
    <property type="project" value="UniProtKB-SubCell"/>
</dbReference>
<evidence type="ECO:0000313" key="8">
    <source>
        <dbReference type="Proteomes" id="UP000186894"/>
    </source>
</evidence>
<keyword evidence="8" id="KW-1185">Reference proteome</keyword>
<dbReference type="FunFam" id="3.40.50.300:FF:000016">
    <property type="entry name" value="Oligopeptide ABC transporter ATP-binding component"/>
    <property type="match status" value="1"/>
</dbReference>
<reference evidence="7 8" key="1">
    <citation type="submission" date="2016-09" db="EMBL/GenBank/DDBJ databases">
        <title>Rhizobium oryziradicis sp. nov., isolated from the root of rice.</title>
        <authorList>
            <person name="Zhao J."/>
            <person name="Zhang X."/>
        </authorList>
    </citation>
    <scope>NUCLEOTIDE SEQUENCE [LARGE SCALE GENOMIC DNA]</scope>
    <source>
        <strain evidence="7 8">N19</strain>
    </source>
</reference>
<dbReference type="GO" id="GO:0016887">
    <property type="term" value="F:ATP hydrolysis activity"/>
    <property type="evidence" value="ECO:0007669"/>
    <property type="project" value="InterPro"/>
</dbReference>
<organism evidence="7 8">
    <name type="scientific">Rhizobium oryziradicis</name>
    <dbReference type="NCBI Taxonomy" id="1867956"/>
    <lineage>
        <taxon>Bacteria</taxon>
        <taxon>Pseudomonadati</taxon>
        <taxon>Pseudomonadota</taxon>
        <taxon>Alphaproteobacteria</taxon>
        <taxon>Hyphomicrobiales</taxon>
        <taxon>Rhizobiaceae</taxon>
        <taxon>Rhizobium/Agrobacterium group</taxon>
        <taxon>Rhizobium</taxon>
    </lineage>
</organism>
<dbReference type="NCBIfam" id="NF008453">
    <property type="entry name" value="PRK11308.1"/>
    <property type="match status" value="1"/>
</dbReference>
<evidence type="ECO:0000256" key="2">
    <source>
        <dbReference type="ARBA" id="ARBA00005417"/>
    </source>
</evidence>
<dbReference type="STRING" id="1867956.BJF95_13685"/>
<dbReference type="GO" id="GO:0015833">
    <property type="term" value="P:peptide transport"/>
    <property type="evidence" value="ECO:0007669"/>
    <property type="project" value="InterPro"/>
</dbReference>
<dbReference type="InterPro" id="IPR050319">
    <property type="entry name" value="ABC_transp_ATP-bind"/>
</dbReference>
<proteinExistence type="inferred from homology"/>
<dbReference type="Gene3D" id="3.40.50.300">
    <property type="entry name" value="P-loop containing nucleotide triphosphate hydrolases"/>
    <property type="match status" value="1"/>
</dbReference>
<dbReference type="NCBIfam" id="TIGR01727">
    <property type="entry name" value="oligo_HPY"/>
    <property type="match status" value="1"/>
</dbReference>
<evidence type="ECO:0000256" key="1">
    <source>
        <dbReference type="ARBA" id="ARBA00004417"/>
    </source>
</evidence>
<dbReference type="PROSITE" id="PS00211">
    <property type="entry name" value="ABC_TRANSPORTER_1"/>
    <property type="match status" value="1"/>
</dbReference>
<dbReference type="RefSeq" id="WP_075641184.1">
    <property type="nucleotide sequence ID" value="NZ_MKIM01000029.1"/>
</dbReference>
<keyword evidence="5 7" id="KW-0067">ATP-binding</keyword>
<dbReference type="EMBL" id="MKIM01000029">
    <property type="protein sequence ID" value="OLP42976.1"/>
    <property type="molecule type" value="Genomic_DNA"/>
</dbReference>
<dbReference type="OrthoDB" id="9815712at2"/>
<keyword evidence="4" id="KW-0547">Nucleotide-binding</keyword>
<dbReference type="SMART" id="SM00382">
    <property type="entry name" value="AAA"/>
    <property type="match status" value="1"/>
</dbReference>
<dbReference type="InterPro" id="IPR027417">
    <property type="entry name" value="P-loop_NTPase"/>
</dbReference>
<dbReference type="PANTHER" id="PTHR43776">
    <property type="entry name" value="TRANSPORT ATP-BINDING PROTEIN"/>
    <property type="match status" value="1"/>
</dbReference>
<dbReference type="AlphaFoldDB" id="A0A1Q8ZM50"/>
<evidence type="ECO:0000256" key="3">
    <source>
        <dbReference type="ARBA" id="ARBA00022448"/>
    </source>
</evidence>
<sequence length="324" mass="35039">MSALVEMNHIKMAFPVTGGAFQRVKGYVNAVNDISLTIERGRTLGVVGESGCGKSTLARIVVGLFAPTAGEIVFDGKQIAGPGLGVDFASSRRIQIVFQDPYSSLDPRLPIGDSIAEGLIIHGIGDKASRRKAVSDMLELVGLPPQAADRYPHEFSGGQRQRIGIARALILQPEFLVCDEPTSALDVSVQAQILNLLKQLKTRLNLTMMFISHNLAVVRHIADDVVVMYLGHAVEHGPVEMLFSNPRHPYTKALLSATLIADPDRRGERIKLVGEMPSPLNPPTGCPFHPRCALANERCKAEMPLMTIVNTVTVACHAVEEGRA</sequence>
<dbReference type="GO" id="GO:0055085">
    <property type="term" value="P:transmembrane transport"/>
    <property type="evidence" value="ECO:0007669"/>
    <property type="project" value="UniProtKB-ARBA"/>
</dbReference>
<evidence type="ECO:0000259" key="6">
    <source>
        <dbReference type="PROSITE" id="PS50893"/>
    </source>
</evidence>
<dbReference type="PANTHER" id="PTHR43776:SF7">
    <property type="entry name" value="D,D-DIPEPTIDE TRANSPORT ATP-BINDING PROTEIN DDPF-RELATED"/>
    <property type="match status" value="1"/>
</dbReference>
<evidence type="ECO:0000256" key="5">
    <source>
        <dbReference type="ARBA" id="ARBA00022840"/>
    </source>
</evidence>
<dbReference type="Proteomes" id="UP000186894">
    <property type="component" value="Unassembled WGS sequence"/>
</dbReference>
<dbReference type="GO" id="GO:0005524">
    <property type="term" value="F:ATP binding"/>
    <property type="evidence" value="ECO:0007669"/>
    <property type="project" value="UniProtKB-KW"/>
</dbReference>